<keyword evidence="8 11" id="KW-0460">Magnesium</keyword>
<dbReference type="OrthoDB" id="9804758at2"/>
<comment type="caution">
    <text evidence="13">The sequence shown here is derived from an EMBL/GenBank/DDBJ whole genome shotgun (WGS) entry which is preliminary data.</text>
</comment>
<dbReference type="SMART" id="SM00852">
    <property type="entry name" value="MoCF_biosynth"/>
    <property type="match status" value="1"/>
</dbReference>
<dbReference type="GO" id="GO:0005829">
    <property type="term" value="C:cytosol"/>
    <property type="evidence" value="ECO:0007669"/>
    <property type="project" value="TreeGrafter"/>
</dbReference>
<evidence type="ECO:0000313" key="13">
    <source>
        <dbReference type="EMBL" id="TYR30661.1"/>
    </source>
</evidence>
<comment type="catalytic activity">
    <reaction evidence="10">
        <text>adenylyl-molybdopterin + molybdate = Mo-molybdopterin + AMP + H(+)</text>
        <dbReference type="Rhea" id="RHEA:35047"/>
        <dbReference type="ChEBI" id="CHEBI:15378"/>
        <dbReference type="ChEBI" id="CHEBI:36264"/>
        <dbReference type="ChEBI" id="CHEBI:62727"/>
        <dbReference type="ChEBI" id="CHEBI:71302"/>
        <dbReference type="ChEBI" id="CHEBI:456215"/>
        <dbReference type="EC" id="2.10.1.1"/>
    </reaction>
</comment>
<dbReference type="Pfam" id="PF00994">
    <property type="entry name" value="MoCF_biosynth"/>
    <property type="match status" value="1"/>
</dbReference>
<keyword evidence="5 11" id="KW-0500">Molybdenum</keyword>
<dbReference type="InterPro" id="IPR036425">
    <property type="entry name" value="MoaB/Mog-like_dom_sf"/>
</dbReference>
<dbReference type="EC" id="2.10.1.1" evidence="11"/>
<dbReference type="EMBL" id="VSZS01000066">
    <property type="protein sequence ID" value="TYR30661.1"/>
    <property type="molecule type" value="Genomic_DNA"/>
</dbReference>
<dbReference type="RefSeq" id="WP_148916197.1">
    <property type="nucleotide sequence ID" value="NZ_VSZS01000066.1"/>
</dbReference>
<evidence type="ECO:0000256" key="2">
    <source>
        <dbReference type="ARBA" id="ARBA00002901"/>
    </source>
</evidence>
<evidence type="ECO:0000256" key="10">
    <source>
        <dbReference type="ARBA" id="ARBA00047317"/>
    </source>
</evidence>
<protein>
    <recommendedName>
        <fullName evidence="11">Molybdopterin molybdenumtransferase</fullName>
        <ecNumber evidence="11">2.10.1.1</ecNumber>
    </recommendedName>
</protein>
<keyword evidence="6 11" id="KW-0808">Transferase</keyword>
<keyword evidence="9 11" id="KW-0501">Molybdenum cofactor biosynthesis</keyword>
<dbReference type="SUPFAM" id="SSF63867">
    <property type="entry name" value="MoeA C-terminal domain-like"/>
    <property type="match status" value="1"/>
</dbReference>
<dbReference type="InterPro" id="IPR008284">
    <property type="entry name" value="MoCF_biosynth_CS"/>
</dbReference>
<evidence type="ECO:0000259" key="12">
    <source>
        <dbReference type="SMART" id="SM00852"/>
    </source>
</evidence>
<evidence type="ECO:0000256" key="6">
    <source>
        <dbReference type="ARBA" id="ARBA00022679"/>
    </source>
</evidence>
<dbReference type="GO" id="GO:0006777">
    <property type="term" value="P:Mo-molybdopterin cofactor biosynthetic process"/>
    <property type="evidence" value="ECO:0007669"/>
    <property type="project" value="UniProtKB-UniRule"/>
</dbReference>
<dbReference type="PANTHER" id="PTHR10192:SF5">
    <property type="entry name" value="GEPHYRIN"/>
    <property type="match status" value="1"/>
</dbReference>
<gene>
    <name evidence="13" type="ORF">FY036_18300</name>
</gene>
<dbReference type="NCBIfam" id="NF045515">
    <property type="entry name" value="Glp_gephyrin"/>
    <property type="match status" value="1"/>
</dbReference>
<dbReference type="Proteomes" id="UP000323258">
    <property type="component" value="Unassembled WGS sequence"/>
</dbReference>
<reference evidence="13 14" key="2">
    <citation type="submission" date="2019-09" db="EMBL/GenBank/DDBJ databases">
        <title>Mesorhizobium sp. MaA-C15 isolated from Microcystis aeruginosa.</title>
        <authorList>
            <person name="Jeong S.E."/>
            <person name="Jin H.M."/>
            <person name="Jeon C.O."/>
        </authorList>
    </citation>
    <scope>NUCLEOTIDE SEQUENCE [LARGE SCALE GENOMIC DNA]</scope>
    <source>
        <strain evidence="13 14">MaA-C15</strain>
    </source>
</reference>
<proteinExistence type="inferred from homology"/>
<dbReference type="Pfam" id="PF03453">
    <property type="entry name" value="MoeA_N"/>
    <property type="match status" value="1"/>
</dbReference>
<evidence type="ECO:0000256" key="9">
    <source>
        <dbReference type="ARBA" id="ARBA00023150"/>
    </source>
</evidence>
<evidence type="ECO:0000256" key="3">
    <source>
        <dbReference type="ARBA" id="ARBA00005046"/>
    </source>
</evidence>
<dbReference type="InterPro" id="IPR038987">
    <property type="entry name" value="MoeA-like"/>
</dbReference>
<reference evidence="13 14" key="1">
    <citation type="submission" date="2019-08" db="EMBL/GenBank/DDBJ databases">
        <authorList>
            <person name="Seo Y.L."/>
        </authorList>
    </citation>
    <scope>NUCLEOTIDE SEQUENCE [LARGE SCALE GENOMIC DNA]</scope>
    <source>
        <strain evidence="13 14">MaA-C15</strain>
    </source>
</reference>
<dbReference type="SUPFAM" id="SSF53218">
    <property type="entry name" value="Molybdenum cofactor biosynthesis proteins"/>
    <property type="match status" value="1"/>
</dbReference>
<dbReference type="GO" id="GO:0061599">
    <property type="term" value="F:molybdopterin molybdotransferase activity"/>
    <property type="evidence" value="ECO:0007669"/>
    <property type="project" value="UniProtKB-UniRule"/>
</dbReference>
<feature type="domain" description="MoaB/Mog" evidence="12">
    <location>
        <begin position="195"/>
        <end position="334"/>
    </location>
</feature>
<dbReference type="CDD" id="cd00887">
    <property type="entry name" value="MoeA"/>
    <property type="match status" value="1"/>
</dbReference>
<name>A0A5D4GP88_9HYPH</name>
<dbReference type="InterPro" id="IPR005110">
    <property type="entry name" value="MoeA_linker/N"/>
</dbReference>
<comment type="function">
    <text evidence="2 11">Catalyzes the insertion of molybdate into adenylated molybdopterin with the concomitant release of AMP.</text>
</comment>
<organism evidence="13 14">
    <name type="scientific">Neoaquamicrobium microcysteis</name>
    <dbReference type="NCBI Taxonomy" id="2682781"/>
    <lineage>
        <taxon>Bacteria</taxon>
        <taxon>Pseudomonadati</taxon>
        <taxon>Pseudomonadota</taxon>
        <taxon>Alphaproteobacteria</taxon>
        <taxon>Hyphomicrobiales</taxon>
        <taxon>Phyllobacteriaceae</taxon>
        <taxon>Neoaquamicrobium</taxon>
    </lineage>
</organism>
<dbReference type="PROSITE" id="PS01079">
    <property type="entry name" value="MOCF_BIOSYNTHESIS_2"/>
    <property type="match status" value="1"/>
</dbReference>
<evidence type="ECO:0000256" key="8">
    <source>
        <dbReference type="ARBA" id="ARBA00022842"/>
    </source>
</evidence>
<dbReference type="AlphaFoldDB" id="A0A5D4GP88"/>
<dbReference type="Gene3D" id="2.170.190.11">
    <property type="entry name" value="Molybdopterin biosynthesis moea protein, domain 3"/>
    <property type="match status" value="1"/>
</dbReference>
<evidence type="ECO:0000256" key="1">
    <source>
        <dbReference type="ARBA" id="ARBA00001946"/>
    </source>
</evidence>
<comment type="pathway">
    <text evidence="3 11">Cofactor biosynthesis; molybdopterin biosynthesis.</text>
</comment>
<dbReference type="InterPro" id="IPR005111">
    <property type="entry name" value="MoeA_C_domain_IV"/>
</dbReference>
<dbReference type="SUPFAM" id="SSF63882">
    <property type="entry name" value="MoeA N-terminal region -like"/>
    <property type="match status" value="1"/>
</dbReference>
<dbReference type="InterPro" id="IPR001453">
    <property type="entry name" value="MoaB/Mog_dom"/>
</dbReference>
<dbReference type="InterPro" id="IPR036688">
    <property type="entry name" value="MoeA_C_domain_IV_sf"/>
</dbReference>
<evidence type="ECO:0000256" key="11">
    <source>
        <dbReference type="RuleBase" id="RU365090"/>
    </source>
</evidence>
<evidence type="ECO:0000256" key="7">
    <source>
        <dbReference type="ARBA" id="ARBA00022723"/>
    </source>
</evidence>
<evidence type="ECO:0000256" key="4">
    <source>
        <dbReference type="ARBA" id="ARBA00010763"/>
    </source>
</evidence>
<comment type="similarity">
    <text evidence="4 11">Belongs to the MoeA family.</text>
</comment>
<evidence type="ECO:0000313" key="14">
    <source>
        <dbReference type="Proteomes" id="UP000323258"/>
    </source>
</evidence>
<keyword evidence="14" id="KW-1185">Reference proteome</keyword>
<accession>A0A5D4GP88</accession>
<dbReference type="Gene3D" id="3.40.980.10">
    <property type="entry name" value="MoaB/Mog-like domain"/>
    <property type="match status" value="1"/>
</dbReference>
<dbReference type="NCBIfam" id="TIGR00177">
    <property type="entry name" value="molyb_syn"/>
    <property type="match status" value="1"/>
</dbReference>
<keyword evidence="7 11" id="KW-0479">Metal-binding</keyword>
<dbReference type="InterPro" id="IPR036135">
    <property type="entry name" value="MoeA_linker/N_sf"/>
</dbReference>
<dbReference type="GO" id="GO:0046872">
    <property type="term" value="F:metal ion binding"/>
    <property type="evidence" value="ECO:0007669"/>
    <property type="project" value="UniProtKB-UniRule"/>
</dbReference>
<dbReference type="PANTHER" id="PTHR10192">
    <property type="entry name" value="MOLYBDOPTERIN BIOSYNTHESIS PROTEIN"/>
    <property type="match status" value="1"/>
</dbReference>
<sequence length="423" mass="43918">MAEPAASRDIDCLSEAQKAIAPEVAAARAVAIANSLVETEKLLLAEATGRVVAAAIDTPIAIPPFDNSAMDGYAVRRAELAGEGPWTLRVAGRIAAGGPGVGSPGEGALRIFTGAPVPPGFDAVVMQERARPEDDTVVISGRRPAAGENIRRAGEDVSLGARLLEPSMTLSPQHLALLAGAGVATVEVFRKVRIGIISTGSELRDPGEELLHGQIYNSNRVMLRATLAGLAWADLRDFGIVPDDRRLVEAALSRAAASCDVVVTTGGVSAGDEDHVAAILRDGGASVEVVNVAMRPGKPVKIGQIGHALFAGLPGNPNAALVTFRQIALPAIRAIAGLGDIYPAWQPAISGFAYAKRPGRTEFVPVRMSGRNDRGLPVLEMLGRGSSASLSAMALADGIALLPPHDEAIETGMTLRYEPFRAG</sequence>
<dbReference type="FunFam" id="3.40.980.10:FF:000004">
    <property type="entry name" value="Molybdopterin molybdenumtransferase"/>
    <property type="match status" value="1"/>
</dbReference>
<dbReference type="Pfam" id="PF03454">
    <property type="entry name" value="MoeA_C"/>
    <property type="match status" value="1"/>
</dbReference>
<dbReference type="UniPathway" id="UPA00344"/>
<dbReference type="Gene3D" id="2.40.340.10">
    <property type="entry name" value="MoeA, C-terminal, domain IV"/>
    <property type="match status" value="1"/>
</dbReference>
<dbReference type="Gene3D" id="3.90.105.10">
    <property type="entry name" value="Molybdopterin biosynthesis moea protein, domain 2"/>
    <property type="match status" value="1"/>
</dbReference>
<evidence type="ECO:0000256" key="5">
    <source>
        <dbReference type="ARBA" id="ARBA00022505"/>
    </source>
</evidence>
<comment type="cofactor">
    <cofactor evidence="1 11">
        <name>Mg(2+)</name>
        <dbReference type="ChEBI" id="CHEBI:18420"/>
    </cofactor>
</comment>